<dbReference type="RefSeq" id="WP_136959461.1">
    <property type="nucleotide sequence ID" value="NZ_CP039690.1"/>
</dbReference>
<evidence type="ECO:0000259" key="3">
    <source>
        <dbReference type="Pfam" id="PF08450"/>
    </source>
</evidence>
<dbReference type="SUPFAM" id="SSF63829">
    <property type="entry name" value="Calcium-dependent phosphotriesterase"/>
    <property type="match status" value="1"/>
</dbReference>
<keyword evidence="2" id="KW-0479">Metal-binding</keyword>
<dbReference type="PANTHER" id="PTHR47572">
    <property type="entry name" value="LIPOPROTEIN-RELATED"/>
    <property type="match status" value="1"/>
</dbReference>
<dbReference type="InterPro" id="IPR011042">
    <property type="entry name" value="6-blade_b-propeller_TolB-like"/>
</dbReference>
<dbReference type="OrthoDB" id="30052at2"/>
<dbReference type="Gene3D" id="2.120.10.30">
    <property type="entry name" value="TolB, C-terminal domain"/>
    <property type="match status" value="1"/>
</dbReference>
<evidence type="ECO:0000313" key="4">
    <source>
        <dbReference type="EMBL" id="QCI64005.1"/>
    </source>
</evidence>
<feature type="binding site" evidence="2">
    <location>
        <position position="125"/>
    </location>
    <ligand>
        <name>substrate</name>
    </ligand>
</feature>
<keyword evidence="5" id="KW-1185">Reference proteome</keyword>
<evidence type="ECO:0000256" key="1">
    <source>
        <dbReference type="PIRSR" id="PIRSR605511-1"/>
    </source>
</evidence>
<comment type="cofactor">
    <cofactor evidence="2">
        <name>Zn(2+)</name>
        <dbReference type="ChEBI" id="CHEBI:29105"/>
    </cofactor>
    <text evidence="2">Binds 1 divalent metal cation per subunit.</text>
</comment>
<evidence type="ECO:0000256" key="2">
    <source>
        <dbReference type="PIRSR" id="PIRSR605511-2"/>
    </source>
</evidence>
<feature type="binding site" evidence="2">
    <location>
        <position position="174"/>
    </location>
    <ligand>
        <name>a divalent metal cation</name>
        <dbReference type="ChEBI" id="CHEBI:60240"/>
    </ligand>
</feature>
<dbReference type="AlphaFoldDB" id="A0A4D7AWX5"/>
<dbReference type="Pfam" id="PF08450">
    <property type="entry name" value="SGL"/>
    <property type="match status" value="1"/>
</dbReference>
<keyword evidence="2" id="KW-0862">Zinc</keyword>
<accession>A0A4D7AWX5</accession>
<evidence type="ECO:0000313" key="5">
    <source>
        <dbReference type="Proteomes" id="UP000298781"/>
    </source>
</evidence>
<feature type="active site" description="Proton donor/acceptor" evidence="1">
    <location>
        <position position="230"/>
    </location>
</feature>
<dbReference type="InterPro" id="IPR051262">
    <property type="entry name" value="SMP-30/CGR1_Lactonase"/>
</dbReference>
<dbReference type="InterPro" id="IPR005511">
    <property type="entry name" value="SMP-30"/>
</dbReference>
<organism evidence="4 5">
    <name type="scientific">Phreatobacter stygius</name>
    <dbReference type="NCBI Taxonomy" id="1940610"/>
    <lineage>
        <taxon>Bacteria</taxon>
        <taxon>Pseudomonadati</taxon>
        <taxon>Pseudomonadota</taxon>
        <taxon>Alphaproteobacteria</taxon>
        <taxon>Hyphomicrobiales</taxon>
        <taxon>Phreatobacteraceae</taxon>
        <taxon>Phreatobacter</taxon>
    </lineage>
</organism>
<reference evidence="4 5" key="1">
    <citation type="submission" date="2019-04" db="EMBL/GenBank/DDBJ databases">
        <title>Phreatobacter aquaticus sp. nov.</title>
        <authorList>
            <person name="Choi A."/>
        </authorList>
    </citation>
    <scope>NUCLEOTIDE SEQUENCE [LARGE SCALE GENOMIC DNA]</scope>
    <source>
        <strain evidence="4 5">KCTC 52518</strain>
    </source>
</reference>
<sequence length="311" mass="32844">MQDTLRELATGLLFPEGPVAMADGSVLLVEIGRGTLTRVGADGTVSYVATPGGGPNGLAIGPDGFCYVCNNGGFKWTEPNGPGGYRPIAQADDYSGGRIERVDLASGAVDVLYTGTDKGPLKGPNDIVFDTEGGFYFTDLGKVRARDQDRGAVYYARADGSMIREIVFPILTPNGIGLSPDGKTLYVAETQTARLWAFDIVGPGEIAKQPFPSPHGGRLVAGLGGYRMFDSLAVDAEGQICVATLVEGGVTIISPDGQSITHVPMPDRWTTNICFGGAELRTAFVTLSSSGRLVALPWRTPGLPLNYLNRR</sequence>
<name>A0A4D7AWX5_9HYPH</name>
<dbReference type="InterPro" id="IPR013658">
    <property type="entry name" value="SGL"/>
</dbReference>
<dbReference type="EMBL" id="CP039690">
    <property type="protein sequence ID" value="QCI64005.1"/>
    <property type="molecule type" value="Genomic_DNA"/>
</dbReference>
<dbReference type="PRINTS" id="PR01790">
    <property type="entry name" value="SMP30FAMILY"/>
</dbReference>
<feature type="binding site" evidence="2">
    <location>
        <position position="230"/>
    </location>
    <ligand>
        <name>a divalent metal cation</name>
        <dbReference type="ChEBI" id="CHEBI:60240"/>
    </ligand>
</feature>
<dbReference type="Proteomes" id="UP000298781">
    <property type="component" value="Chromosome"/>
</dbReference>
<protein>
    <submittedName>
        <fullName evidence="4">SMP-30/gluconolactonase/LRE family protein</fullName>
    </submittedName>
</protein>
<dbReference type="GO" id="GO:0046872">
    <property type="term" value="F:metal ion binding"/>
    <property type="evidence" value="ECO:0007669"/>
    <property type="project" value="UniProtKB-KW"/>
</dbReference>
<proteinExistence type="predicted"/>
<feature type="domain" description="SMP-30/Gluconolactonase/LRE-like region" evidence="3">
    <location>
        <begin position="14"/>
        <end position="288"/>
    </location>
</feature>
<gene>
    <name evidence="4" type="ORF">E8M01_06940</name>
</gene>
<dbReference type="PANTHER" id="PTHR47572:SF5">
    <property type="entry name" value="BLR2277 PROTEIN"/>
    <property type="match status" value="1"/>
</dbReference>
<dbReference type="KEGG" id="pstg:E8M01_06940"/>